<dbReference type="AlphaFoldDB" id="A0A7N0UUM8"/>
<dbReference type="Gramene" id="Kaladp0087s0114.1.v1.1">
    <property type="protein sequence ID" value="Kaladp0087s0114.1.v1.1"/>
    <property type="gene ID" value="Kaladp0087s0114.v1.1"/>
</dbReference>
<evidence type="ECO:0000313" key="7">
    <source>
        <dbReference type="EnsemblPlants" id="Kaladp0087s0114.1.v1.1"/>
    </source>
</evidence>
<evidence type="ECO:0000256" key="1">
    <source>
        <dbReference type="ARBA" id="ARBA00004141"/>
    </source>
</evidence>
<organism evidence="7 8">
    <name type="scientific">Kalanchoe fedtschenkoi</name>
    <name type="common">Lavender scallops</name>
    <name type="synonym">South American air plant</name>
    <dbReference type="NCBI Taxonomy" id="63787"/>
    <lineage>
        <taxon>Eukaryota</taxon>
        <taxon>Viridiplantae</taxon>
        <taxon>Streptophyta</taxon>
        <taxon>Embryophyta</taxon>
        <taxon>Tracheophyta</taxon>
        <taxon>Spermatophyta</taxon>
        <taxon>Magnoliopsida</taxon>
        <taxon>eudicotyledons</taxon>
        <taxon>Gunneridae</taxon>
        <taxon>Pentapetalae</taxon>
        <taxon>Saxifragales</taxon>
        <taxon>Crassulaceae</taxon>
        <taxon>Kalanchoe</taxon>
    </lineage>
</organism>
<keyword evidence="5 6" id="KW-0472">Membrane</keyword>
<feature type="transmembrane region" description="Helical" evidence="6">
    <location>
        <begin position="78"/>
        <end position="96"/>
    </location>
</feature>
<comment type="similarity">
    <text evidence="2 6">Belongs to the CTL (choline transporter-like) family.</text>
</comment>
<feature type="transmembrane region" description="Helical" evidence="6">
    <location>
        <begin position="102"/>
        <end position="121"/>
    </location>
</feature>
<evidence type="ECO:0000256" key="5">
    <source>
        <dbReference type="ARBA" id="ARBA00023136"/>
    </source>
</evidence>
<accession>A0A7N0UUM8</accession>
<dbReference type="GO" id="GO:0022857">
    <property type="term" value="F:transmembrane transporter activity"/>
    <property type="evidence" value="ECO:0007669"/>
    <property type="project" value="UniProtKB-UniRule"/>
</dbReference>
<name>A0A7N0UUM8_KALFE</name>
<feature type="transmembrane region" description="Helical" evidence="6">
    <location>
        <begin position="180"/>
        <end position="203"/>
    </location>
</feature>
<comment type="caution">
    <text evidence="6">Lacks conserved residue(s) required for the propagation of feature annotation.</text>
</comment>
<dbReference type="Proteomes" id="UP000594263">
    <property type="component" value="Unplaced"/>
</dbReference>
<evidence type="ECO:0000313" key="8">
    <source>
        <dbReference type="Proteomes" id="UP000594263"/>
    </source>
</evidence>
<feature type="transmembrane region" description="Helical" evidence="6">
    <location>
        <begin position="45"/>
        <end position="66"/>
    </location>
</feature>
<comment type="subcellular location">
    <subcellularLocation>
        <location evidence="6">Cell membrane</location>
        <topology evidence="6">Multi-pass membrane protein</topology>
    </subcellularLocation>
    <subcellularLocation>
        <location evidence="1">Membrane</location>
        <topology evidence="1">Multi-pass membrane protein</topology>
    </subcellularLocation>
</comment>
<sequence length="413" mass="44576">MNKFFRNLFYFQFLLINILITALVIRGLVFVLSHQHHRHFDPEKWYLPLVASTATSAVAGLAWQLFTRWKPARSVKAVFWVSPLLTCGAGVVLVAIGTGGSLAAGVMAVVFSVVQSLYACWVSRRFDYATRVVAASVAPTPAGTALLVVLSIFSSFVYSCFIVAGIGGATASGAGTLDTIFILAILVSLTWTMHVIKNVLLVAMSRVKHLQFTNGANLNLISAAGDTFRHVMGSVCLGSLIVPVVGIIRGSARAVNLVGGDTDEFLFSCASCYSGVASRFVLYGNRWGFVQVGAYNKWFLQASMDTWESFKTAGMETLIDSDLTSSFCFLSGVAGGALSTLVGGSWALVIQKDYATEISLYSFLIGYLTCRIAMVWPQASVSAHYVAYAENPLGNHFDSTVSGRIQELQRSQV</sequence>
<keyword evidence="8" id="KW-1185">Reference proteome</keyword>
<reference evidence="7" key="1">
    <citation type="submission" date="2021-01" db="UniProtKB">
        <authorList>
            <consortium name="EnsemblPlants"/>
        </authorList>
    </citation>
    <scope>IDENTIFICATION</scope>
</reference>
<dbReference type="GO" id="GO:0005886">
    <property type="term" value="C:plasma membrane"/>
    <property type="evidence" value="ECO:0007669"/>
    <property type="project" value="UniProtKB-SubCell"/>
</dbReference>
<evidence type="ECO:0000256" key="6">
    <source>
        <dbReference type="RuleBase" id="RU368066"/>
    </source>
</evidence>
<keyword evidence="4 6" id="KW-1133">Transmembrane helix</keyword>
<dbReference type="PANTHER" id="PTHR12385">
    <property type="entry name" value="CHOLINE TRANSPORTER-LIKE (SLC FAMILY 44)"/>
    <property type="match status" value="1"/>
</dbReference>
<comment type="function">
    <text evidence="6">Choline transporter.</text>
</comment>
<evidence type="ECO:0000256" key="4">
    <source>
        <dbReference type="ARBA" id="ARBA00022989"/>
    </source>
</evidence>
<dbReference type="OMA" id="CRIAMAW"/>
<keyword evidence="3 6" id="KW-0812">Transmembrane</keyword>
<dbReference type="PANTHER" id="PTHR12385:SF84">
    <property type="entry name" value="CHOLINE TRANSPORTER-LIKE PROTEIN"/>
    <property type="match status" value="1"/>
</dbReference>
<evidence type="ECO:0000256" key="2">
    <source>
        <dbReference type="ARBA" id="ARBA00007168"/>
    </source>
</evidence>
<dbReference type="EnsemblPlants" id="Kaladp0087s0114.1.v1.1">
    <property type="protein sequence ID" value="Kaladp0087s0114.1.v1.1"/>
    <property type="gene ID" value="Kaladp0087s0114.v1.1"/>
</dbReference>
<dbReference type="InterPro" id="IPR007603">
    <property type="entry name" value="Choline_transptr-like"/>
</dbReference>
<protein>
    <recommendedName>
        <fullName evidence="6">Choline transporter-like protein</fullName>
    </recommendedName>
</protein>
<feature type="transmembrane region" description="Helical" evidence="6">
    <location>
        <begin position="7"/>
        <end position="33"/>
    </location>
</feature>
<feature type="transmembrane region" description="Helical" evidence="6">
    <location>
        <begin position="142"/>
        <end position="168"/>
    </location>
</feature>
<evidence type="ECO:0000256" key="3">
    <source>
        <dbReference type="ARBA" id="ARBA00022692"/>
    </source>
</evidence>
<proteinExistence type="inferred from homology"/>
<dbReference type="Pfam" id="PF04515">
    <property type="entry name" value="Choline_transpo"/>
    <property type="match status" value="1"/>
</dbReference>